<organism evidence="8 9">
    <name type="scientific">Nostocoides vanveenii</name>
    <dbReference type="NCBI Taxonomy" id="330835"/>
    <lineage>
        <taxon>Bacteria</taxon>
        <taxon>Bacillati</taxon>
        <taxon>Actinomycetota</taxon>
        <taxon>Actinomycetes</taxon>
        <taxon>Micrococcales</taxon>
        <taxon>Intrasporangiaceae</taxon>
        <taxon>Nostocoides</taxon>
    </lineage>
</organism>
<feature type="transmembrane region" description="Helical" evidence="6">
    <location>
        <begin position="231"/>
        <end position="249"/>
    </location>
</feature>
<keyword evidence="3 6" id="KW-0812">Transmembrane</keyword>
<feature type="transmembrane region" description="Helical" evidence="6">
    <location>
        <begin position="20"/>
        <end position="42"/>
    </location>
</feature>
<accession>A0ABN2KYH3</accession>
<evidence type="ECO:0000313" key="8">
    <source>
        <dbReference type="EMBL" id="GAA1769552.1"/>
    </source>
</evidence>
<evidence type="ECO:0000256" key="4">
    <source>
        <dbReference type="ARBA" id="ARBA00022989"/>
    </source>
</evidence>
<keyword evidence="4 6" id="KW-1133">Transmembrane helix</keyword>
<keyword evidence="2" id="KW-1003">Cell membrane</keyword>
<dbReference type="InterPro" id="IPR050545">
    <property type="entry name" value="Mycobact_MmpL"/>
</dbReference>
<feature type="transmembrane region" description="Helical" evidence="6">
    <location>
        <begin position="525"/>
        <end position="544"/>
    </location>
</feature>
<keyword evidence="5 6" id="KW-0472">Membrane</keyword>
<feature type="transmembrane region" description="Helical" evidence="6">
    <location>
        <begin position="366"/>
        <end position="385"/>
    </location>
</feature>
<feature type="transmembrane region" description="Helical" evidence="6">
    <location>
        <begin position="276"/>
        <end position="299"/>
    </location>
</feature>
<sequence length="729" mass="76255">MSWITALPTRAARWSAAHPWRAIGAWFAFVALAVGMAVLVPAQSTTDADYRVGDSGRAHALLERSGLLAPPGEAVLITARSGALDPAAVTSAARQLTDRMTRAPGVAAVAPLVWNGDRTAALVTITLTDGAQHGTALTRITESVAAANPALEVREAGDLTIDEGINERVAADLHTAEVISLPVTLLLMLLVFGALVAAGVPVLLAGTSVAATMGLAAPISYLVPAEPTVNSMIVLIGMAVGVDYSLFYLKREREERAKGAGTIDAVEIAARTSGHAILVSGLAVIASLAGLFLAGGATFTSLATGAILVVGVAMIASITVLPALLVKLGRWVDRPRVPLLWRVTRRAGRRGTSARLLTPVVRYPRTALVIGLAAAIGLSLPAFGMRLHQASLATLPQDIPVVATAGRIAAEFPSQGSQAVVVVEAPADDQPRVAQSLRALSAAAVATPAFVPTEGDTVTTSADKTVTRLTLAIRYAEQDPRTDDAIQRLRTSLAPNALDRLGAQYVIGGDAAWNLDVTQRQLDRLPWVIGFVVALTLVMMGLAFRSIRLAMLSAGLNLLSVGVAFGVMRLVFQDGHFASALDFTSPGYLIDWVPLVVLAVLVGLSMDYHVFVVSRVREYAEQGLGARAAVRLGITDTAGVVTSAAAVMVSVFAIFAAMSLLEMKMMGVGLAVAILLDATLIRLVILPSALVLLGDGPWQRRTPPVTTAPASSTVLRPQSRRVVEWSAAR</sequence>
<protein>
    <submittedName>
        <fullName evidence="8">MMPL family transporter</fullName>
    </submittedName>
</protein>
<evidence type="ECO:0000313" key="9">
    <source>
        <dbReference type="Proteomes" id="UP001501475"/>
    </source>
</evidence>
<evidence type="ECO:0000256" key="6">
    <source>
        <dbReference type="SAM" id="Phobius"/>
    </source>
</evidence>
<name>A0ABN2KYH3_9MICO</name>
<dbReference type="Pfam" id="PF03176">
    <property type="entry name" value="MMPL"/>
    <property type="match status" value="2"/>
</dbReference>
<feature type="domain" description="Membrane transport protein MMPL" evidence="7">
    <location>
        <begin position="75"/>
        <end position="348"/>
    </location>
</feature>
<feature type="transmembrane region" description="Helical" evidence="6">
    <location>
        <begin position="305"/>
        <end position="326"/>
    </location>
</feature>
<feature type="transmembrane region" description="Helical" evidence="6">
    <location>
        <begin position="634"/>
        <end position="658"/>
    </location>
</feature>
<feature type="transmembrane region" description="Helical" evidence="6">
    <location>
        <begin position="592"/>
        <end position="613"/>
    </location>
</feature>
<gene>
    <name evidence="8" type="ORF">GCM10009810_30120</name>
</gene>
<feature type="domain" description="Membrane transport protein MMPL" evidence="7">
    <location>
        <begin position="394"/>
        <end position="725"/>
    </location>
</feature>
<feature type="transmembrane region" description="Helical" evidence="6">
    <location>
        <begin position="551"/>
        <end position="572"/>
    </location>
</feature>
<feature type="transmembrane region" description="Helical" evidence="6">
    <location>
        <begin position="185"/>
        <end position="211"/>
    </location>
</feature>
<evidence type="ECO:0000256" key="1">
    <source>
        <dbReference type="ARBA" id="ARBA00004651"/>
    </source>
</evidence>
<dbReference type="EMBL" id="BAAAPN010000059">
    <property type="protein sequence ID" value="GAA1769552.1"/>
    <property type="molecule type" value="Genomic_DNA"/>
</dbReference>
<evidence type="ECO:0000256" key="3">
    <source>
        <dbReference type="ARBA" id="ARBA00022692"/>
    </source>
</evidence>
<reference evidence="8 9" key="1">
    <citation type="journal article" date="2019" name="Int. J. Syst. Evol. Microbiol.">
        <title>The Global Catalogue of Microorganisms (GCM) 10K type strain sequencing project: providing services to taxonomists for standard genome sequencing and annotation.</title>
        <authorList>
            <consortium name="The Broad Institute Genomics Platform"/>
            <consortium name="The Broad Institute Genome Sequencing Center for Infectious Disease"/>
            <person name="Wu L."/>
            <person name="Ma J."/>
        </authorList>
    </citation>
    <scope>NUCLEOTIDE SEQUENCE [LARGE SCALE GENOMIC DNA]</scope>
    <source>
        <strain evidence="8 9">JCM 15591</strain>
    </source>
</reference>
<dbReference type="PANTHER" id="PTHR33406:SF13">
    <property type="entry name" value="MEMBRANE PROTEIN YDFJ"/>
    <property type="match status" value="1"/>
</dbReference>
<dbReference type="PANTHER" id="PTHR33406">
    <property type="entry name" value="MEMBRANE PROTEIN MJ1562-RELATED"/>
    <property type="match status" value="1"/>
</dbReference>
<evidence type="ECO:0000256" key="5">
    <source>
        <dbReference type="ARBA" id="ARBA00023136"/>
    </source>
</evidence>
<comment type="subcellular location">
    <subcellularLocation>
        <location evidence="1">Cell membrane</location>
        <topology evidence="1">Multi-pass membrane protein</topology>
    </subcellularLocation>
</comment>
<dbReference type="RefSeq" id="WP_344067660.1">
    <property type="nucleotide sequence ID" value="NZ_BAAAPN010000059.1"/>
</dbReference>
<comment type="caution">
    <text evidence="8">The sequence shown here is derived from an EMBL/GenBank/DDBJ whole genome shotgun (WGS) entry which is preliminary data.</text>
</comment>
<dbReference type="SUPFAM" id="SSF82866">
    <property type="entry name" value="Multidrug efflux transporter AcrB transmembrane domain"/>
    <property type="match status" value="2"/>
</dbReference>
<evidence type="ECO:0000256" key="2">
    <source>
        <dbReference type="ARBA" id="ARBA00022475"/>
    </source>
</evidence>
<dbReference type="Proteomes" id="UP001501475">
    <property type="component" value="Unassembled WGS sequence"/>
</dbReference>
<dbReference type="Gene3D" id="1.20.1640.10">
    <property type="entry name" value="Multidrug efflux transporter AcrB transmembrane domain"/>
    <property type="match status" value="2"/>
</dbReference>
<proteinExistence type="predicted"/>
<feature type="transmembrane region" description="Helical" evidence="6">
    <location>
        <begin position="670"/>
        <end position="693"/>
    </location>
</feature>
<keyword evidence="9" id="KW-1185">Reference proteome</keyword>
<dbReference type="InterPro" id="IPR004869">
    <property type="entry name" value="MMPL_dom"/>
</dbReference>
<evidence type="ECO:0000259" key="7">
    <source>
        <dbReference type="Pfam" id="PF03176"/>
    </source>
</evidence>